<evidence type="ECO:0000259" key="7">
    <source>
        <dbReference type="Pfam" id="PF00496"/>
    </source>
</evidence>
<keyword evidence="9" id="KW-1185">Reference proteome</keyword>
<dbReference type="PANTHER" id="PTHR30290:SF9">
    <property type="entry name" value="OLIGOPEPTIDE-BINDING PROTEIN APPA"/>
    <property type="match status" value="1"/>
</dbReference>
<sequence>MKKRRYTSLATIGLSVTLLLAACSSTTGTSSTGTGTGAGTNTNSNTAPQTATAGGTLVVAAPVEPDTLDPQKTTWLDNANSQPYDSILTRDMQGKLVPHLAESWQVSDDGKVWTLVLRKDVKFQSGAPLTAESVKASIERFAAISPNKDLAGPIEKIEAADANTVKVYFKEPFAPFANMLVGTFLSPFDPQRLKEKGEQFGEAPLATGPFMHPEVKRGASVTYVKNPDYKWAMPYAENQGAPHVDKLVFRFLKDDDTRILEFKKGTINILQEVPSTYVEELKAIPGTKIETSMEQGMKYLGFNNQKEIFKDVRIKQAIAMGVDREPIVQFALSGFAKPIFGPLPPTIPGYSEKIENMAKDMYGHNVDKAKQLLAEAGYTDSNGDGIADKGGKPLSFELLLSDDPALQRVAQILQSQLKEIGVDIKIAVTDVATVKDRAIKGNHELFLLYFGLNDPDILYLLMQTDNSKRVHYSNPKVDELLAKGRTTMNEEERMKVYEEAQEILVNDAPWVPLYSSESVTATRNVEGYKLNPFTGDIPFADIRITK</sequence>
<dbReference type="PROSITE" id="PS01040">
    <property type="entry name" value="SBP_BACTERIAL_5"/>
    <property type="match status" value="1"/>
</dbReference>
<feature type="chain" id="PRO_5046444634" evidence="6">
    <location>
        <begin position="22"/>
        <end position="546"/>
    </location>
</feature>
<dbReference type="Gene3D" id="3.90.76.10">
    <property type="entry name" value="Dipeptide-binding Protein, Domain 1"/>
    <property type="match status" value="1"/>
</dbReference>
<dbReference type="InterPro" id="IPR039424">
    <property type="entry name" value="SBP_5"/>
</dbReference>
<evidence type="ECO:0000256" key="6">
    <source>
        <dbReference type="SAM" id="SignalP"/>
    </source>
</evidence>
<dbReference type="InterPro" id="IPR023765">
    <property type="entry name" value="SBP_5_CS"/>
</dbReference>
<keyword evidence="3" id="KW-0813">Transport</keyword>
<dbReference type="Pfam" id="PF00496">
    <property type="entry name" value="SBP_bac_5"/>
    <property type="match status" value="1"/>
</dbReference>
<evidence type="ECO:0000313" key="9">
    <source>
        <dbReference type="Proteomes" id="UP000596248"/>
    </source>
</evidence>
<reference evidence="8 9" key="1">
    <citation type="submission" date="2021-01" db="EMBL/GenBank/DDBJ databases">
        <title>Identification of strong promoters based on the transcriptome of Brevibacillus choshinensis.</title>
        <authorList>
            <person name="Yao D."/>
            <person name="Zhang K."/>
            <person name="Wu J."/>
        </authorList>
    </citation>
    <scope>NUCLEOTIDE SEQUENCE [LARGE SCALE GENOMIC DNA]</scope>
    <source>
        <strain evidence="8 9">HPD31-SP3</strain>
    </source>
</reference>
<dbReference type="PROSITE" id="PS51257">
    <property type="entry name" value="PROKAR_LIPOPROTEIN"/>
    <property type="match status" value="1"/>
</dbReference>
<evidence type="ECO:0000256" key="3">
    <source>
        <dbReference type="ARBA" id="ARBA00022448"/>
    </source>
</evidence>
<dbReference type="InterPro" id="IPR030678">
    <property type="entry name" value="Peptide/Ni-bd"/>
</dbReference>
<dbReference type="RefSeq" id="WP_203352991.1">
    <property type="nucleotide sequence ID" value="NZ_CP069127.1"/>
</dbReference>
<gene>
    <name evidence="8" type="ORF">JNE38_20395</name>
</gene>
<evidence type="ECO:0000256" key="2">
    <source>
        <dbReference type="ARBA" id="ARBA00005695"/>
    </source>
</evidence>
<feature type="domain" description="Solute-binding protein family 5" evidence="7">
    <location>
        <begin position="95"/>
        <end position="464"/>
    </location>
</feature>
<protein>
    <submittedName>
        <fullName evidence="8">ABC transporter substrate-binding protein</fullName>
    </submittedName>
</protein>
<evidence type="ECO:0000313" key="8">
    <source>
        <dbReference type="EMBL" id="QRG65922.1"/>
    </source>
</evidence>
<dbReference type="CDD" id="cd08492">
    <property type="entry name" value="PBP2_NikA_DppA_OppA_like_15"/>
    <property type="match status" value="1"/>
</dbReference>
<organism evidence="8 9">
    <name type="scientific">Brevibacillus choshinensis</name>
    <dbReference type="NCBI Taxonomy" id="54911"/>
    <lineage>
        <taxon>Bacteria</taxon>
        <taxon>Bacillati</taxon>
        <taxon>Bacillota</taxon>
        <taxon>Bacilli</taxon>
        <taxon>Bacillales</taxon>
        <taxon>Paenibacillaceae</taxon>
        <taxon>Brevibacillus</taxon>
    </lineage>
</organism>
<keyword evidence="4 6" id="KW-0732">Signal</keyword>
<comment type="subcellular location">
    <subcellularLocation>
        <location evidence="1">Cell membrane</location>
        <topology evidence="1">Lipid-anchor</topology>
    </subcellularLocation>
</comment>
<comment type="similarity">
    <text evidence="2">Belongs to the bacterial solute-binding protein 5 family.</text>
</comment>
<accession>A0ABX7FJQ6</accession>
<dbReference type="EMBL" id="CP069127">
    <property type="protein sequence ID" value="QRG65922.1"/>
    <property type="molecule type" value="Genomic_DNA"/>
</dbReference>
<dbReference type="Gene3D" id="3.40.190.10">
    <property type="entry name" value="Periplasmic binding protein-like II"/>
    <property type="match status" value="1"/>
</dbReference>
<proteinExistence type="inferred from homology"/>
<evidence type="ECO:0000256" key="4">
    <source>
        <dbReference type="ARBA" id="ARBA00022729"/>
    </source>
</evidence>
<dbReference type="InterPro" id="IPR000914">
    <property type="entry name" value="SBP_5_dom"/>
</dbReference>
<dbReference type="PANTHER" id="PTHR30290">
    <property type="entry name" value="PERIPLASMIC BINDING COMPONENT OF ABC TRANSPORTER"/>
    <property type="match status" value="1"/>
</dbReference>
<name>A0ABX7FJQ6_BRECH</name>
<evidence type="ECO:0000256" key="1">
    <source>
        <dbReference type="ARBA" id="ARBA00004193"/>
    </source>
</evidence>
<dbReference type="PIRSF" id="PIRSF002741">
    <property type="entry name" value="MppA"/>
    <property type="match status" value="1"/>
</dbReference>
<feature type="region of interest" description="Disordered" evidence="5">
    <location>
        <begin position="27"/>
        <end position="50"/>
    </location>
</feature>
<dbReference type="SUPFAM" id="SSF53850">
    <property type="entry name" value="Periplasmic binding protein-like II"/>
    <property type="match status" value="1"/>
</dbReference>
<feature type="signal peptide" evidence="6">
    <location>
        <begin position="1"/>
        <end position="21"/>
    </location>
</feature>
<dbReference type="Gene3D" id="3.10.105.10">
    <property type="entry name" value="Dipeptide-binding Protein, Domain 3"/>
    <property type="match status" value="1"/>
</dbReference>
<dbReference type="Proteomes" id="UP000596248">
    <property type="component" value="Chromosome"/>
</dbReference>
<evidence type="ECO:0000256" key="5">
    <source>
        <dbReference type="SAM" id="MobiDB-lite"/>
    </source>
</evidence>